<reference evidence="2 3" key="1">
    <citation type="journal article" date="2014" name="Genome Announc.">
        <title>Draft Genome Sequence of the Agar-Degrading Bacterium Catenovulum sp. Strain DS-2, Isolated from Intestines of Haliotis diversicolor.</title>
        <authorList>
            <person name="Shan D."/>
            <person name="Li X."/>
            <person name="Gu Z."/>
            <person name="Wei G."/>
            <person name="Gao Z."/>
            <person name="Shao Z."/>
        </authorList>
    </citation>
    <scope>NUCLEOTIDE SEQUENCE [LARGE SCALE GENOMIC DNA]</scope>
    <source>
        <strain evidence="2 3">DS-2</strain>
    </source>
</reference>
<evidence type="ECO:0000256" key="1">
    <source>
        <dbReference type="SAM" id="Phobius"/>
    </source>
</evidence>
<dbReference type="STRING" id="1328313.DS2_00990"/>
<accession>W7QWZ4</accession>
<keyword evidence="1" id="KW-0812">Transmembrane</keyword>
<sequence length="62" mass="7111">MSCCNYPIQPLIFLNPVSLSLRNLYIFAELFLIANSINLLYYFVNKINAPKSSKVTLKTQIN</sequence>
<name>W7QWZ4_9ALTE</name>
<keyword evidence="3" id="KW-1185">Reference proteome</keyword>
<evidence type="ECO:0000313" key="3">
    <source>
        <dbReference type="Proteomes" id="UP000019276"/>
    </source>
</evidence>
<proteinExistence type="predicted"/>
<organism evidence="2 3">
    <name type="scientific">Catenovulum agarivorans DS-2</name>
    <dbReference type="NCBI Taxonomy" id="1328313"/>
    <lineage>
        <taxon>Bacteria</taxon>
        <taxon>Pseudomonadati</taxon>
        <taxon>Pseudomonadota</taxon>
        <taxon>Gammaproteobacteria</taxon>
        <taxon>Alteromonadales</taxon>
        <taxon>Alteromonadaceae</taxon>
        <taxon>Catenovulum</taxon>
    </lineage>
</organism>
<keyword evidence="1" id="KW-0472">Membrane</keyword>
<feature type="transmembrane region" description="Helical" evidence="1">
    <location>
        <begin position="24"/>
        <end position="44"/>
    </location>
</feature>
<gene>
    <name evidence="2" type="ORF">DS2_00990</name>
</gene>
<dbReference type="AlphaFoldDB" id="W7QWZ4"/>
<protein>
    <submittedName>
        <fullName evidence="2">Uncharacterized protein</fullName>
    </submittedName>
</protein>
<dbReference type="EMBL" id="ARZY01000001">
    <property type="protein sequence ID" value="EWH12253.1"/>
    <property type="molecule type" value="Genomic_DNA"/>
</dbReference>
<keyword evidence="1" id="KW-1133">Transmembrane helix</keyword>
<comment type="caution">
    <text evidence="2">The sequence shown here is derived from an EMBL/GenBank/DDBJ whole genome shotgun (WGS) entry which is preliminary data.</text>
</comment>
<evidence type="ECO:0000313" key="2">
    <source>
        <dbReference type="EMBL" id="EWH12253.1"/>
    </source>
</evidence>
<dbReference type="Proteomes" id="UP000019276">
    <property type="component" value="Unassembled WGS sequence"/>
</dbReference>